<evidence type="ECO:0008006" key="3">
    <source>
        <dbReference type="Google" id="ProtNLM"/>
    </source>
</evidence>
<dbReference type="InterPro" id="IPR000671">
    <property type="entry name" value="Peptidase_A31"/>
</dbReference>
<dbReference type="GO" id="GO:0008233">
    <property type="term" value="F:peptidase activity"/>
    <property type="evidence" value="ECO:0007669"/>
    <property type="project" value="InterPro"/>
</dbReference>
<dbReference type="GO" id="GO:0008047">
    <property type="term" value="F:enzyme activator activity"/>
    <property type="evidence" value="ECO:0007669"/>
    <property type="project" value="InterPro"/>
</dbReference>
<proteinExistence type="predicted"/>
<dbReference type="HOGENOM" id="CLU_099037_2_1_11"/>
<gene>
    <name evidence="1" type="ORF">M878_01620</name>
</gene>
<dbReference type="InterPro" id="IPR023430">
    <property type="entry name" value="Pept_HybD-like_dom_sf"/>
</dbReference>
<dbReference type="Gene3D" id="3.40.50.1450">
    <property type="entry name" value="HybD-like"/>
    <property type="match status" value="1"/>
</dbReference>
<dbReference type="EMBL" id="AWQX01000007">
    <property type="protein sequence ID" value="EST36612.1"/>
    <property type="molecule type" value="Genomic_DNA"/>
</dbReference>
<dbReference type="Proteomes" id="UP000017984">
    <property type="component" value="Chromosome"/>
</dbReference>
<dbReference type="PATRIC" id="fig|1352936.5.peg.367"/>
<reference evidence="1 2" key="1">
    <citation type="journal article" date="2014" name="Genome Announc.">
        <title>Draft Genome Sequence of Streptomyces roseochromogenes subsp. oscitans DS 12.976, Producer of the Aminocoumarin Antibiotic Clorobiocin.</title>
        <authorList>
            <person name="Ruckert C."/>
            <person name="Kalinowski J."/>
            <person name="Heide L."/>
            <person name="Apel A.K."/>
        </authorList>
    </citation>
    <scope>NUCLEOTIDE SEQUENCE [LARGE SCALE GENOMIC DNA]</scope>
    <source>
        <strain evidence="1 2">DS 12.976</strain>
    </source>
</reference>
<sequence length="171" mass="18215">MSVSTRIAVIAVGDPSRHDAGVGGAVLSRLREYALKRPFPPGTVLAECDLDPGRLIRLWDGTELTVVLEAVHPHPSHPGRIHRLEWDPSRPTRSGTLLPRGLGEAVEVAYELDRLPARLVVYAVDTADTSLGPGLSPSVGAAVDMLVARVEDEIVRHRTAAARGATDPATA</sequence>
<dbReference type="SUPFAM" id="SSF53163">
    <property type="entry name" value="HybD-like"/>
    <property type="match status" value="1"/>
</dbReference>
<protein>
    <recommendedName>
        <fullName evidence="3">Peptidase M52</fullName>
    </recommendedName>
</protein>
<dbReference type="STRING" id="1352936.M878_01620"/>
<dbReference type="RefSeq" id="WP_023544359.1">
    <property type="nucleotide sequence ID" value="NZ_CM002285.1"/>
</dbReference>
<evidence type="ECO:0000313" key="1">
    <source>
        <dbReference type="EMBL" id="EST36612.1"/>
    </source>
</evidence>
<dbReference type="OrthoDB" id="164170at2"/>
<evidence type="ECO:0000313" key="2">
    <source>
        <dbReference type="Proteomes" id="UP000017984"/>
    </source>
</evidence>
<dbReference type="AlphaFoldDB" id="V6KWV8"/>
<keyword evidence="2" id="KW-1185">Reference proteome</keyword>
<organism evidence="1 2">
    <name type="scientific">Streptomyces roseochromogenus subsp. oscitans DS 12.976</name>
    <dbReference type="NCBI Taxonomy" id="1352936"/>
    <lineage>
        <taxon>Bacteria</taxon>
        <taxon>Bacillati</taxon>
        <taxon>Actinomycetota</taxon>
        <taxon>Actinomycetes</taxon>
        <taxon>Kitasatosporales</taxon>
        <taxon>Streptomycetaceae</taxon>
        <taxon>Streptomyces</taxon>
    </lineage>
</organism>
<name>V6KWV8_STRRC</name>
<accession>V6KWV8</accession>
<dbReference type="NCBIfam" id="TIGR00072">
    <property type="entry name" value="hydrog_prot"/>
    <property type="match status" value="1"/>
</dbReference>
<comment type="caution">
    <text evidence="1">The sequence shown here is derived from an EMBL/GenBank/DDBJ whole genome shotgun (WGS) entry which is preliminary data.</text>
</comment>